<feature type="domain" description="Secretion system C-terminal sorting" evidence="3">
    <location>
        <begin position="1662"/>
        <end position="1729"/>
    </location>
</feature>
<evidence type="ECO:0000256" key="1">
    <source>
        <dbReference type="ARBA" id="ARBA00022729"/>
    </source>
</evidence>
<accession>A0AAT9H122</accession>
<organism evidence="4">
    <name type="scientific">Flavobacterium sp. CFS9</name>
    <dbReference type="NCBI Taxonomy" id="3143118"/>
    <lineage>
        <taxon>Bacteria</taxon>
        <taxon>Pseudomonadati</taxon>
        <taxon>Bacteroidota</taxon>
        <taxon>Flavobacteriia</taxon>
        <taxon>Flavobacteriales</taxon>
        <taxon>Flavobacteriaceae</taxon>
        <taxon>Flavobacterium</taxon>
    </lineage>
</organism>
<dbReference type="Pfam" id="PF18962">
    <property type="entry name" value="Por_Secre_tail"/>
    <property type="match status" value="1"/>
</dbReference>
<dbReference type="Pfam" id="PF13573">
    <property type="entry name" value="SprB"/>
    <property type="match status" value="11"/>
</dbReference>
<dbReference type="NCBIfam" id="TIGR04183">
    <property type="entry name" value="Por_Secre_tail"/>
    <property type="match status" value="1"/>
</dbReference>
<dbReference type="InterPro" id="IPR026444">
    <property type="entry name" value="Secre_tail"/>
</dbReference>
<feature type="signal peptide" evidence="2">
    <location>
        <begin position="1"/>
        <end position="18"/>
    </location>
</feature>
<evidence type="ECO:0000313" key="4">
    <source>
        <dbReference type="EMBL" id="BFM43178.1"/>
    </source>
</evidence>
<evidence type="ECO:0000259" key="3">
    <source>
        <dbReference type="Pfam" id="PF18962"/>
    </source>
</evidence>
<keyword evidence="1 2" id="KW-0732">Signal</keyword>
<sequence>MKKTLLFFILLFSNYFYAQVSDIEHCYGNTSFNLTTQKALLIGNLNPAETTVSYHLSLADATDNLNAITNPANYTSAESSKTIYARIDNNGSVTTNYFNIKVYDPINFTPLTTPVRCFGQNDGTITVAPSGGKAPYAYSLNSGPFTIYTGNPTANFTNLSPGYHTITIKDALGCTSMTQVVQIVQPLILMADAKVEYVNCVPRIVISGSGGNSNYEYSHFGVTYTQNNTVINPSPGNQTVYVRDGNGCVASKTLIVESLKPLSWRVSNRTGITCQGGNDGSFQVTGTGGKAPYLYSIGNEFTTVDVFKNLSVGDYTVKIQDATGCTISFSLNMPLINTAVTISPIITNDSNATNAGKIELMVSGGATPYNYSLKDSNGTLIPSKTTNPFTGLAAGSYEAIVTDSRGCTFSQKGINILNEPTPLTTTAAVTPITCIITTGTITITPNGGTLPYQYSIDNGNTYSSSNVFSNLNAGTYNVKVLDAQNAVATATATIDPIKIPVINTTYKSILCHGDSNGSILVGTNNGKSPILFSINGGPYTSNNLFENLAAGNYTLSAKDANGCIVSTTVLLENPAPLTADVKYFDRSVTITASGGYGKYEYSLDGGTYRESGIYSNVSYGNHTITVRDPNNCTLTVPITVVQPTPLVASYVVDKGTVTITTSGGISPYSYVLEKSTGFPITTSQSNIFTNLINGSYQIIVRDAKGSQVWFSDIIISESAPFTATATSTPITCTDLKSILTVTATGGSAPYQYSMSSPENFVNSNVFSNLNAGSYLVTVRDSNNFKTTASITISNAKPVLASAQIISAISCNSSSDGVVKVNITQGQSPYTYALDNGSLQTDDTFRNVSPGTHTIKVLDKNGCQTTVSVTLSEPAFIQSTLAVNGNSITASSTGGTPPYKYSLESNNGIIMDWQDSNRFDNLPVGIYTVRTIDTKGCLFQPNFIEIVQPPVLLVSAVVTPITCENTKGTITVTATGGTAPYEYSIDNGNNYTSSNVFPNLVAGSYLIKVKDSQAATANTTAVIIALNSLTATATVTKTIDCISNGTIHVIASGGNGSYQYSIDNGVTYTPNPVFTNLIAGTYSVLVRDILNCTALVHAITLEQPALLTATVTHTPITNCSSPVSDVVINAVGGTVPYQYSLNGLPFQSSSFYTGINPGNYILEVRDANGCSFSTVFTIETPVSFVATVAINQAQNCNDFDVATITAIGGQPPYTYSVNESNTFSAANTFTLAPGTYTLKAKDNNGCITAVIATITPNTAPESTLIITNATTATSNDGAIIVSATRGTAPYTYTLLNSNNTIIVPAQSANSFYNLAPGTYGVIVKDARGCSSLQNQVTISAPNPLLATAAVVQPDCNNPMGIITVTAMGGIFPYQYSIDNGVTYSHSNTFTVPPGSYSIKVRDLNNALYTFVTTIVAPNPVHLTAVVISSVSCVSNGVIMANAIGGQAPYTYSINGSPYQASNTFANLNAGVYTITVRDTNNCTETTSLMLQAPIPVAVSATVYNKNITVTATGGTAPYQYSLDLNTFQSGNTFTVFNYGMYQVAARDAMGCIALTHVTVDPPAPLIEGKNTITVDFKSGQTLGDLVIEGQNIKWYSTKGLSTGKTSKTSETPLPLTTVLVDGVTYYASQTIDGIESTERLAVTAKVNGSLTTPDFVLSNFRFYPNPVQHNLSIQNSSAIDEIELISVSGKTILTKRINHTQSEIDLSNVATGFYFLKVKAEGQIKTIKIIKK</sequence>
<gene>
    <name evidence="4" type="ORF">CFS9_18190</name>
</gene>
<dbReference type="RefSeq" id="WP_369618245.1">
    <property type="nucleotide sequence ID" value="NZ_AP031573.1"/>
</dbReference>
<name>A0AAT9H122_9FLAO</name>
<dbReference type="EMBL" id="AP031573">
    <property type="protein sequence ID" value="BFM43178.1"/>
    <property type="molecule type" value="Genomic_DNA"/>
</dbReference>
<feature type="chain" id="PRO_5043747980" description="Secretion system C-terminal sorting domain-containing protein" evidence="2">
    <location>
        <begin position="19"/>
        <end position="1731"/>
    </location>
</feature>
<evidence type="ECO:0000256" key="2">
    <source>
        <dbReference type="SAM" id="SignalP"/>
    </source>
</evidence>
<reference evidence="4" key="1">
    <citation type="submission" date="2024-05" db="EMBL/GenBank/DDBJ databases">
        <title>Whole-Genome Sequence of CFS9, a Potential Fish Probiotic Isolated from the Body Surface of Silurus asotus.</title>
        <authorList>
            <person name="Kojima M."/>
            <person name="Tobioka K."/>
            <person name="Yokota K."/>
            <person name="Nakatani H."/>
            <person name="Hori K."/>
            <person name="Tamaru Y."/>
            <person name="Okazaki F."/>
        </authorList>
    </citation>
    <scope>NUCLEOTIDE SEQUENCE</scope>
    <source>
        <strain evidence="4">CFS9</strain>
    </source>
</reference>
<protein>
    <recommendedName>
        <fullName evidence="3">Secretion system C-terminal sorting domain-containing protein</fullName>
    </recommendedName>
</protein>
<dbReference type="InterPro" id="IPR025667">
    <property type="entry name" value="SprB_repeat"/>
</dbReference>
<proteinExistence type="predicted"/>